<keyword evidence="5" id="KW-0378">Hydrolase</keyword>
<dbReference type="GO" id="GO:0003677">
    <property type="term" value="F:DNA binding"/>
    <property type="evidence" value="ECO:0007669"/>
    <property type="project" value="UniProtKB-KW"/>
</dbReference>
<dbReference type="GO" id="GO:0003678">
    <property type="term" value="F:DNA helicase activity"/>
    <property type="evidence" value="ECO:0007669"/>
    <property type="project" value="InterPro"/>
</dbReference>
<organism evidence="5 6">
    <name type="scientific">Haemophilus influenzae R3021</name>
    <dbReference type="NCBI Taxonomy" id="375432"/>
    <lineage>
        <taxon>Bacteria</taxon>
        <taxon>Pseudomonadati</taxon>
        <taxon>Pseudomonadota</taxon>
        <taxon>Gammaproteobacteria</taxon>
        <taxon>Pasteurellales</taxon>
        <taxon>Pasteurellaceae</taxon>
        <taxon>Haemophilus</taxon>
    </lineage>
</organism>
<keyword evidence="1" id="KW-0639">Primosome</keyword>
<keyword evidence="5" id="KW-0547">Nucleotide-binding</keyword>
<evidence type="ECO:0000256" key="3">
    <source>
        <dbReference type="ARBA" id="ARBA00023125"/>
    </source>
</evidence>
<evidence type="ECO:0000259" key="4">
    <source>
        <dbReference type="Pfam" id="PF00772"/>
    </source>
</evidence>
<accession>A4N4Y2</accession>
<dbReference type="InterPro" id="IPR036185">
    <property type="entry name" value="DNA_heli_DnaB-like_N_sf"/>
</dbReference>
<dbReference type="GO" id="GO:0006269">
    <property type="term" value="P:DNA replication, synthesis of primer"/>
    <property type="evidence" value="ECO:0007669"/>
    <property type="project" value="UniProtKB-KW"/>
</dbReference>
<evidence type="ECO:0000256" key="2">
    <source>
        <dbReference type="ARBA" id="ARBA00022705"/>
    </source>
</evidence>
<dbReference type="Gene3D" id="1.10.860.10">
    <property type="entry name" value="DNAb Helicase, Chain A"/>
    <property type="match status" value="1"/>
</dbReference>
<dbReference type="SUPFAM" id="SSF48024">
    <property type="entry name" value="N-terminal domain of DnaB helicase"/>
    <property type="match status" value="1"/>
</dbReference>
<dbReference type="InterPro" id="IPR007693">
    <property type="entry name" value="DNA_helicase_DnaB-like_N"/>
</dbReference>
<feature type="domain" description="DNA helicase DnaB-like N-terminal" evidence="4">
    <location>
        <begin position="7"/>
        <end position="39"/>
    </location>
</feature>
<dbReference type="Proteomes" id="UP000003798">
    <property type="component" value="Unassembled WGS sequence"/>
</dbReference>
<sequence length="43" mass="4658">MTDKLIASIEAESAVIGALIIDNDKFDEIATLLRSDDFLCLSS</sequence>
<dbReference type="EMBL" id="AAZE01000009">
    <property type="protein sequence ID" value="EDJ90783.1"/>
    <property type="molecule type" value="Genomic_DNA"/>
</dbReference>
<dbReference type="AlphaFoldDB" id="A4N4Y2"/>
<keyword evidence="5" id="KW-0347">Helicase</keyword>
<evidence type="ECO:0000256" key="1">
    <source>
        <dbReference type="ARBA" id="ARBA00022515"/>
    </source>
</evidence>
<dbReference type="GO" id="GO:0005524">
    <property type="term" value="F:ATP binding"/>
    <property type="evidence" value="ECO:0007669"/>
    <property type="project" value="InterPro"/>
</dbReference>
<protein>
    <submittedName>
        <fullName evidence="5">Replicative DNA helicase</fullName>
    </submittedName>
</protein>
<proteinExistence type="predicted"/>
<gene>
    <name evidence="5" type="ORF">CGSHi22421_00425</name>
</gene>
<name>A4N4Y2_HAEIF</name>
<reference evidence="5 6" key="1">
    <citation type="journal article" date="2007" name="Genome Biol.">
        <title>Characterization and modeling of the Haemophilus influenzae core and supragenomes based on the complete genomic sequences of Rd and 12 clinical nontypeable strains.</title>
        <authorList>
            <person name="Hogg J.S."/>
            <person name="Hu F.Z."/>
            <person name="Janto B."/>
            <person name="Boissy R."/>
            <person name="Hayes J."/>
            <person name="Keefe R."/>
            <person name="Post J.C."/>
            <person name="Ehrlich G.D."/>
        </authorList>
    </citation>
    <scope>NUCLEOTIDE SEQUENCE [LARGE SCALE GENOMIC DNA]</scope>
    <source>
        <strain evidence="5 6">R3021</strain>
    </source>
</reference>
<dbReference type="GO" id="GO:1990077">
    <property type="term" value="C:primosome complex"/>
    <property type="evidence" value="ECO:0007669"/>
    <property type="project" value="UniProtKB-KW"/>
</dbReference>
<keyword evidence="5" id="KW-0067">ATP-binding</keyword>
<keyword evidence="2" id="KW-0235">DNA replication</keyword>
<evidence type="ECO:0000313" key="6">
    <source>
        <dbReference type="Proteomes" id="UP000003798"/>
    </source>
</evidence>
<dbReference type="InterPro" id="IPR016136">
    <property type="entry name" value="DNA_helicase_N/primase_C"/>
</dbReference>
<dbReference type="Pfam" id="PF00772">
    <property type="entry name" value="DnaB"/>
    <property type="match status" value="1"/>
</dbReference>
<keyword evidence="3" id="KW-0238">DNA-binding</keyword>
<evidence type="ECO:0000313" key="5">
    <source>
        <dbReference type="EMBL" id="EDJ90783.1"/>
    </source>
</evidence>